<evidence type="ECO:0000313" key="2">
    <source>
        <dbReference type="EMBL" id="MFL0247799.1"/>
    </source>
</evidence>
<keyword evidence="3" id="KW-1185">Reference proteome</keyword>
<dbReference type="PANTHER" id="PTHR40044:SF1">
    <property type="entry name" value="INTEGRAL MEMBRANE PROTEIN"/>
    <property type="match status" value="1"/>
</dbReference>
<dbReference type="InterPro" id="IPR010387">
    <property type="entry name" value="QueT"/>
</dbReference>
<organism evidence="2 3">
    <name type="scientific">Candidatus Clostridium stratigraminis</name>
    <dbReference type="NCBI Taxonomy" id="3381661"/>
    <lineage>
        <taxon>Bacteria</taxon>
        <taxon>Bacillati</taxon>
        <taxon>Bacillota</taxon>
        <taxon>Clostridia</taxon>
        <taxon>Eubacteriales</taxon>
        <taxon>Clostridiaceae</taxon>
        <taxon>Clostridium</taxon>
    </lineage>
</organism>
<name>A0ABW8T9T0_9CLOT</name>
<proteinExistence type="predicted"/>
<dbReference type="Pfam" id="PF06177">
    <property type="entry name" value="QueT"/>
    <property type="match status" value="1"/>
</dbReference>
<reference evidence="2 3" key="1">
    <citation type="submission" date="2024-11" db="EMBL/GenBank/DDBJ databases">
        <authorList>
            <person name="Heng Y.C."/>
            <person name="Lim A.C.H."/>
            <person name="Lee J.K.Y."/>
            <person name="Kittelmann S."/>
        </authorList>
    </citation>
    <scope>NUCLEOTIDE SEQUENCE [LARGE SCALE GENOMIC DNA]</scope>
    <source>
        <strain evidence="2 3">WILCCON 0185</strain>
    </source>
</reference>
<keyword evidence="1" id="KW-0472">Membrane</keyword>
<keyword evidence="1" id="KW-0812">Transmembrane</keyword>
<dbReference type="RefSeq" id="WP_406770229.1">
    <property type="nucleotide sequence ID" value="NZ_JBJHZZ010000009.1"/>
</dbReference>
<protein>
    <submittedName>
        <fullName evidence="2">QueT transporter family protein</fullName>
    </submittedName>
</protein>
<comment type="caution">
    <text evidence="2">The sequence shown here is derived from an EMBL/GenBank/DDBJ whole genome shotgun (WGS) entry which is preliminary data.</text>
</comment>
<gene>
    <name evidence="2" type="ORF">ACJDUG_12540</name>
</gene>
<evidence type="ECO:0000313" key="3">
    <source>
        <dbReference type="Proteomes" id="UP001623591"/>
    </source>
</evidence>
<dbReference type="PANTHER" id="PTHR40044">
    <property type="entry name" value="INTEGRAL MEMBRANE PROTEIN-RELATED"/>
    <property type="match status" value="1"/>
</dbReference>
<dbReference type="PIRSF" id="PIRSF031501">
    <property type="entry name" value="QueT"/>
    <property type="match status" value="1"/>
</dbReference>
<dbReference type="Proteomes" id="UP001623591">
    <property type="component" value="Unassembled WGS sequence"/>
</dbReference>
<feature type="transmembrane region" description="Helical" evidence="1">
    <location>
        <begin position="126"/>
        <end position="152"/>
    </location>
</feature>
<keyword evidence="1" id="KW-1133">Transmembrane helix</keyword>
<feature type="transmembrane region" description="Helical" evidence="1">
    <location>
        <begin position="71"/>
        <end position="90"/>
    </location>
</feature>
<evidence type="ECO:0000256" key="1">
    <source>
        <dbReference type="SAM" id="Phobius"/>
    </source>
</evidence>
<feature type="transmembrane region" description="Helical" evidence="1">
    <location>
        <begin position="6"/>
        <end position="28"/>
    </location>
</feature>
<accession>A0ABW8T9T0</accession>
<dbReference type="EMBL" id="JBJHZZ010000009">
    <property type="protein sequence ID" value="MFL0247799.1"/>
    <property type="molecule type" value="Genomic_DNA"/>
</dbReference>
<feature type="transmembrane region" description="Helical" evidence="1">
    <location>
        <begin position="40"/>
        <end position="65"/>
    </location>
</feature>
<feature type="transmembrane region" description="Helical" evidence="1">
    <location>
        <begin position="102"/>
        <end position="120"/>
    </location>
</feature>
<sequence>MKSKTQKIVIAALIAAIYAALTMSLAFMSYGEIQFRVAEALTILPFFSSLSIPGLFIGCVIANLLSSIGPLDIVVGSFATLIAAIITYYIGKSNMKFKKYIAPLPAVLVNAVVIGLLLTYTANIPFILAALQVGFGELVCTYVLGLPLLLFIDKNTKIKQYFQ</sequence>